<dbReference type="EMBL" id="CP157484">
    <property type="protein sequence ID" value="XBO37844.1"/>
    <property type="molecule type" value="Genomic_DNA"/>
</dbReference>
<evidence type="ECO:0000259" key="2">
    <source>
        <dbReference type="Pfam" id="PF18932"/>
    </source>
</evidence>
<name>A0AAU7JCP8_9HYPH</name>
<protein>
    <submittedName>
        <fullName evidence="3">DUF5681 domain-containing protein</fullName>
    </submittedName>
</protein>
<dbReference type="RefSeq" id="WP_406854671.1">
    <property type="nucleotide sequence ID" value="NZ_CP157484.1"/>
</dbReference>
<dbReference type="Pfam" id="PF18932">
    <property type="entry name" value="DUF5681"/>
    <property type="match status" value="1"/>
</dbReference>
<evidence type="ECO:0000256" key="1">
    <source>
        <dbReference type="SAM" id="MobiDB-lite"/>
    </source>
</evidence>
<accession>A0AAU7JCP8</accession>
<proteinExistence type="predicted"/>
<feature type="domain" description="DUF5681" evidence="2">
    <location>
        <begin position="14"/>
        <end position="75"/>
    </location>
</feature>
<feature type="region of interest" description="Disordered" evidence="1">
    <location>
        <begin position="1"/>
        <end position="32"/>
    </location>
</feature>
<evidence type="ECO:0000313" key="3">
    <source>
        <dbReference type="EMBL" id="XBO37844.1"/>
    </source>
</evidence>
<organism evidence="3">
    <name type="scientific">Alsobacter sp. KACC 23698</name>
    <dbReference type="NCBI Taxonomy" id="3149229"/>
    <lineage>
        <taxon>Bacteria</taxon>
        <taxon>Pseudomonadati</taxon>
        <taxon>Pseudomonadota</taxon>
        <taxon>Alphaproteobacteria</taxon>
        <taxon>Hyphomicrobiales</taxon>
        <taxon>Alsobacteraceae</taxon>
        <taxon>Alsobacter</taxon>
    </lineage>
</organism>
<sequence>MNASEPQRPKAKGRPFQPGQSGNPNGKPKGARNATTLAMEALLEGEAEALARKAVDLALAGDVTALRLCMDRLCPTRKDRTVAFHLPEIASAADAKHAASAILDAVAAGDLTPLEAADVVKVLETYTKILEATELEERLARLEEKTNQ</sequence>
<gene>
    <name evidence="3" type="ORF">ABEG18_19275</name>
</gene>
<dbReference type="InterPro" id="IPR043736">
    <property type="entry name" value="DUF5681"/>
</dbReference>
<reference evidence="3" key="1">
    <citation type="submission" date="2024-05" db="EMBL/GenBank/DDBJ databases">
        <authorList>
            <person name="Kim S."/>
            <person name="Heo J."/>
            <person name="Choi H."/>
            <person name="Choi Y."/>
            <person name="Kwon S.-W."/>
            <person name="Kim Y."/>
        </authorList>
    </citation>
    <scope>NUCLEOTIDE SEQUENCE</scope>
    <source>
        <strain evidence="3">KACC 23698</strain>
    </source>
</reference>
<dbReference type="AlphaFoldDB" id="A0AAU7JCP8"/>